<feature type="transmembrane region" description="Helical" evidence="1">
    <location>
        <begin position="335"/>
        <end position="356"/>
    </location>
</feature>
<dbReference type="InParanoid" id="A0A3N4LNW6"/>
<feature type="transmembrane region" description="Helical" evidence="1">
    <location>
        <begin position="432"/>
        <end position="456"/>
    </location>
</feature>
<name>A0A3N4LNW6_9PEZI</name>
<accession>A0A3N4LNW6</accession>
<feature type="transmembrane region" description="Helical" evidence="1">
    <location>
        <begin position="59"/>
        <end position="82"/>
    </location>
</feature>
<evidence type="ECO:0000313" key="2">
    <source>
        <dbReference type="EMBL" id="RPB22361.1"/>
    </source>
</evidence>
<organism evidence="2 3">
    <name type="scientific">Terfezia boudieri ATCC MYA-4762</name>
    <dbReference type="NCBI Taxonomy" id="1051890"/>
    <lineage>
        <taxon>Eukaryota</taxon>
        <taxon>Fungi</taxon>
        <taxon>Dikarya</taxon>
        <taxon>Ascomycota</taxon>
        <taxon>Pezizomycotina</taxon>
        <taxon>Pezizomycetes</taxon>
        <taxon>Pezizales</taxon>
        <taxon>Pezizaceae</taxon>
        <taxon>Terfezia</taxon>
    </lineage>
</organism>
<evidence type="ECO:0000313" key="3">
    <source>
        <dbReference type="Proteomes" id="UP000267821"/>
    </source>
</evidence>
<keyword evidence="1" id="KW-1133">Transmembrane helix</keyword>
<evidence type="ECO:0000256" key="1">
    <source>
        <dbReference type="SAM" id="Phobius"/>
    </source>
</evidence>
<dbReference type="EMBL" id="ML121552">
    <property type="protein sequence ID" value="RPB22361.1"/>
    <property type="molecule type" value="Genomic_DNA"/>
</dbReference>
<feature type="transmembrane region" description="Helical" evidence="1">
    <location>
        <begin position="252"/>
        <end position="273"/>
    </location>
</feature>
<feature type="transmembrane region" description="Helical" evidence="1">
    <location>
        <begin position="300"/>
        <end position="323"/>
    </location>
</feature>
<protein>
    <submittedName>
        <fullName evidence="2">Uncharacterized protein</fullName>
    </submittedName>
</protein>
<keyword evidence="1" id="KW-0472">Membrane</keyword>
<sequence>MERLWGMAIPLALNVLVWSTFFELTNLPLVSLWPNKTIVEFLIPLGVELKNSNDSSACYSYIGGLTIIIIAILLIRLAWVALRGLRIRTLGKWGHRTLRSIVTVFSGWRMYNYHLHYSELASSARWSFTQYLLKFLQPPALRYFQQKYCLKEEFFLHRQLNFPLCTTKTLGPYDLNSEPIFLPWTQHSLTDGYLSITGQIPVPWDDSNPLEIVVLWLLYASLYFYFFEIFPYSYTVLPRQFLEAATARMARILAFTSFQVLRFIFNLLPRFILDFPSLILRPIQYPFRYLLQTTNENTRFVVGFLVYLGFISWWELWMFLYFFPPQDEWEMQTEFIVIKTFIYICGVVFYAAYWLIWYKEWSRYVIWPERRATVELHQTVRGPRIDKFRRVLRYWDGFWRYDEQSRRGSSVEYTIGFSVSDDFCKYILRHSAIWVVHGWHLYCTFIIFWFLAQVVFSQPVTFALTWEWVFWRMVIPPIFCWVVDEAFFGEGKIDRISFILPMLEQGDKPTPDKLTAEWL</sequence>
<keyword evidence="1" id="KW-0812">Transmembrane</keyword>
<feature type="transmembrane region" description="Helical" evidence="1">
    <location>
        <begin position="213"/>
        <end position="232"/>
    </location>
</feature>
<dbReference type="Proteomes" id="UP000267821">
    <property type="component" value="Unassembled WGS sequence"/>
</dbReference>
<dbReference type="AlphaFoldDB" id="A0A3N4LNW6"/>
<gene>
    <name evidence="2" type="ORF">L211DRAFT_850669</name>
</gene>
<reference evidence="2 3" key="1">
    <citation type="journal article" date="2018" name="Nat. Ecol. Evol.">
        <title>Pezizomycetes genomes reveal the molecular basis of ectomycorrhizal truffle lifestyle.</title>
        <authorList>
            <person name="Murat C."/>
            <person name="Payen T."/>
            <person name="Noel B."/>
            <person name="Kuo A."/>
            <person name="Morin E."/>
            <person name="Chen J."/>
            <person name="Kohler A."/>
            <person name="Krizsan K."/>
            <person name="Balestrini R."/>
            <person name="Da Silva C."/>
            <person name="Montanini B."/>
            <person name="Hainaut M."/>
            <person name="Levati E."/>
            <person name="Barry K.W."/>
            <person name="Belfiori B."/>
            <person name="Cichocki N."/>
            <person name="Clum A."/>
            <person name="Dockter R.B."/>
            <person name="Fauchery L."/>
            <person name="Guy J."/>
            <person name="Iotti M."/>
            <person name="Le Tacon F."/>
            <person name="Lindquist E.A."/>
            <person name="Lipzen A."/>
            <person name="Malagnac F."/>
            <person name="Mello A."/>
            <person name="Molinier V."/>
            <person name="Miyauchi S."/>
            <person name="Poulain J."/>
            <person name="Riccioni C."/>
            <person name="Rubini A."/>
            <person name="Sitrit Y."/>
            <person name="Splivallo R."/>
            <person name="Traeger S."/>
            <person name="Wang M."/>
            <person name="Zifcakova L."/>
            <person name="Wipf D."/>
            <person name="Zambonelli A."/>
            <person name="Paolocci F."/>
            <person name="Nowrousian M."/>
            <person name="Ottonello S."/>
            <person name="Baldrian P."/>
            <person name="Spatafora J.W."/>
            <person name="Henrissat B."/>
            <person name="Nagy L.G."/>
            <person name="Aury J.M."/>
            <person name="Wincker P."/>
            <person name="Grigoriev I.V."/>
            <person name="Bonfante P."/>
            <person name="Martin F.M."/>
        </authorList>
    </citation>
    <scope>NUCLEOTIDE SEQUENCE [LARGE SCALE GENOMIC DNA]</scope>
    <source>
        <strain evidence="2 3">ATCC MYA-4762</strain>
    </source>
</reference>
<keyword evidence="3" id="KW-1185">Reference proteome</keyword>
<proteinExistence type="predicted"/>
<dbReference type="OrthoDB" id="5347310at2759"/>